<reference evidence="1" key="1">
    <citation type="submission" date="2021-04" db="EMBL/GenBank/DDBJ databases">
        <title>Pseudaminobacter soli sp. nov., isolated from paddy soil contaminated by heavy metals.</title>
        <authorList>
            <person name="Zhang K."/>
        </authorList>
    </citation>
    <scope>NUCLEOTIDE SEQUENCE</scope>
    <source>
        <strain evidence="1">19-2017</strain>
    </source>
</reference>
<keyword evidence="2" id="KW-1185">Reference proteome</keyword>
<dbReference type="AlphaFoldDB" id="A0A942DZ22"/>
<dbReference type="Proteomes" id="UP000680348">
    <property type="component" value="Unassembled WGS sequence"/>
</dbReference>
<sequence length="290" mass="33204">MTDNHIYTPFDDQPIWLTHMTKAQAADFLGIHINNLTKMTDKGIIPPPVTYKGRSYYSCEEMQASSDKIAADLKNELEEKLRIIRTRTKPASITSVRQIVLKAHGYKCDKCGQKHNEPSVRSESGKTAYLQIHWPDYLRPLITAKKLPYGWDSSINMVEDVGLFCTSCAPYTRAPRKESAKVEPAVEVNQPQKEFCEEFEAEEVTAITVDIPHIEELPVTIDDKELLADHGYGELIEKIQEQEAVLPDANRSFKDKYGLGIRQEAIIRTWMRDLRMTEEQAVRKFRSENS</sequence>
<evidence type="ECO:0000313" key="1">
    <source>
        <dbReference type="EMBL" id="MBS3650023.1"/>
    </source>
</evidence>
<evidence type="ECO:0000313" key="2">
    <source>
        <dbReference type="Proteomes" id="UP000680348"/>
    </source>
</evidence>
<name>A0A942DZ22_9HYPH</name>
<organism evidence="1 2">
    <name type="scientific">Pseudaminobacter soli</name>
    <name type="common">ex Zhang et al. 2022</name>
    <dbReference type="NCBI Taxonomy" id="2831468"/>
    <lineage>
        <taxon>Bacteria</taxon>
        <taxon>Pseudomonadati</taxon>
        <taxon>Pseudomonadota</taxon>
        <taxon>Alphaproteobacteria</taxon>
        <taxon>Hyphomicrobiales</taxon>
        <taxon>Phyllobacteriaceae</taxon>
        <taxon>Pseudaminobacter</taxon>
    </lineage>
</organism>
<gene>
    <name evidence="1" type="ORF">KEU06_15525</name>
</gene>
<dbReference type="RefSeq" id="WP_188255591.1">
    <property type="nucleotide sequence ID" value="NZ_JABVCF010000008.1"/>
</dbReference>
<protein>
    <submittedName>
        <fullName evidence="1">Uncharacterized protein</fullName>
    </submittedName>
</protein>
<accession>A0A942DZ22</accession>
<dbReference type="EMBL" id="JAGWCR010000008">
    <property type="protein sequence ID" value="MBS3650023.1"/>
    <property type="molecule type" value="Genomic_DNA"/>
</dbReference>
<proteinExistence type="predicted"/>
<comment type="caution">
    <text evidence="1">The sequence shown here is derived from an EMBL/GenBank/DDBJ whole genome shotgun (WGS) entry which is preliminary data.</text>
</comment>